<dbReference type="AlphaFoldDB" id="A0A4R1FTG1"/>
<name>A0A4R1FTG1_9NOCA</name>
<evidence type="ECO:0000313" key="3">
    <source>
        <dbReference type="Proteomes" id="UP000294856"/>
    </source>
</evidence>
<dbReference type="Gene3D" id="1.10.1200.10">
    <property type="entry name" value="ACP-like"/>
    <property type="match status" value="1"/>
</dbReference>
<dbReference type="PROSITE" id="PS50075">
    <property type="entry name" value="CARRIER"/>
    <property type="match status" value="1"/>
</dbReference>
<dbReference type="OrthoDB" id="4556228at2"/>
<dbReference type="Pfam" id="PF00550">
    <property type="entry name" value="PP-binding"/>
    <property type="match status" value="1"/>
</dbReference>
<dbReference type="RefSeq" id="WP_067445847.1">
    <property type="nucleotide sequence ID" value="NZ_SMFR01000002.1"/>
</dbReference>
<evidence type="ECO:0000313" key="2">
    <source>
        <dbReference type="EMBL" id="TCJ96994.1"/>
    </source>
</evidence>
<dbReference type="Proteomes" id="UP000294856">
    <property type="component" value="Unassembled WGS sequence"/>
</dbReference>
<evidence type="ECO:0000259" key="1">
    <source>
        <dbReference type="PROSITE" id="PS50075"/>
    </source>
</evidence>
<comment type="caution">
    <text evidence="2">The sequence shown here is derived from an EMBL/GenBank/DDBJ whole genome shotgun (WGS) entry which is preliminary data.</text>
</comment>
<accession>A0A4R1FTG1</accession>
<feature type="domain" description="Carrier" evidence="1">
    <location>
        <begin position="1"/>
        <end position="82"/>
    </location>
</feature>
<dbReference type="InterPro" id="IPR036736">
    <property type="entry name" value="ACP-like_sf"/>
</dbReference>
<protein>
    <submittedName>
        <fullName evidence="2">Acyl carrier protein</fullName>
    </submittedName>
</protein>
<dbReference type="SUPFAM" id="SSF47336">
    <property type="entry name" value="ACP-like"/>
    <property type="match status" value="1"/>
</dbReference>
<sequence>MSTSTVADILATVTEIATAEIGVPAAELGSDVDLRGVVGVDSVRVLRMVARIERTYDIELDDQDVFGMSTLADVAAVVHRALAEVPA</sequence>
<gene>
    <name evidence="2" type="ORF">DFR71_3028</name>
</gene>
<proteinExistence type="predicted"/>
<organism evidence="2 3">
    <name type="scientific">Nocardia alba</name>
    <dbReference type="NCBI Taxonomy" id="225051"/>
    <lineage>
        <taxon>Bacteria</taxon>
        <taxon>Bacillati</taxon>
        <taxon>Actinomycetota</taxon>
        <taxon>Actinomycetes</taxon>
        <taxon>Mycobacteriales</taxon>
        <taxon>Nocardiaceae</taxon>
        <taxon>Nocardia</taxon>
    </lineage>
</organism>
<dbReference type="InterPro" id="IPR009081">
    <property type="entry name" value="PP-bd_ACP"/>
</dbReference>
<reference evidence="2 3" key="1">
    <citation type="submission" date="2019-03" db="EMBL/GenBank/DDBJ databases">
        <title>Genomic Encyclopedia of Type Strains, Phase IV (KMG-IV): sequencing the most valuable type-strain genomes for metagenomic binning, comparative biology and taxonomic classification.</title>
        <authorList>
            <person name="Goeker M."/>
        </authorList>
    </citation>
    <scope>NUCLEOTIDE SEQUENCE [LARGE SCALE GENOMIC DNA]</scope>
    <source>
        <strain evidence="2 3">DSM 44684</strain>
    </source>
</reference>
<dbReference type="EMBL" id="SMFR01000002">
    <property type="protein sequence ID" value="TCJ96994.1"/>
    <property type="molecule type" value="Genomic_DNA"/>
</dbReference>
<keyword evidence="3" id="KW-1185">Reference proteome</keyword>
<dbReference type="STRING" id="1210063.GCA_001612665_00687"/>